<reference evidence="7 8" key="1">
    <citation type="submission" date="2020-07" db="EMBL/GenBank/DDBJ databases">
        <title>Moheibacter lacus sp. nov., a member of the family Flavobacteriaceae isolated from freshwater lake sediment.</title>
        <authorList>
            <person name="Liu Y."/>
        </authorList>
    </citation>
    <scope>NUCLEOTIDE SEQUENCE [LARGE SCALE GENOMIC DNA]</scope>
    <source>
        <strain evidence="7 8">BDHS18</strain>
    </source>
</reference>
<comment type="caution">
    <text evidence="7">The sequence shown here is derived from an EMBL/GenBank/DDBJ whole genome shotgun (WGS) entry which is preliminary data.</text>
</comment>
<evidence type="ECO:0000256" key="1">
    <source>
        <dbReference type="ARBA" id="ARBA00010641"/>
    </source>
</evidence>
<dbReference type="Gene3D" id="1.10.1740.10">
    <property type="match status" value="1"/>
</dbReference>
<sequence length="186" mass="22008">MDENLKILVKKCQENKTSAQAELYNQFSSQLFSVCLRYADNADDAQDIFQDGFIMIFQKINQFRFEGSFEGWLRRIMVNCCIEKHRNKNHLYVINEELTPDETAENDDEEFDTEEYTYDELLEIIRSLPDRYNQVFNLYTIEGYSHQQISEMLNISVGTSKSNLSRAREKLKELIKKNKEINVMSK</sequence>
<dbReference type="NCBIfam" id="TIGR02937">
    <property type="entry name" value="sigma70-ECF"/>
    <property type="match status" value="1"/>
</dbReference>
<feature type="domain" description="RNA polymerase sigma factor 70 region 4 type 2" evidence="6">
    <location>
        <begin position="119"/>
        <end position="171"/>
    </location>
</feature>
<evidence type="ECO:0000259" key="5">
    <source>
        <dbReference type="Pfam" id="PF04542"/>
    </source>
</evidence>
<evidence type="ECO:0000256" key="4">
    <source>
        <dbReference type="ARBA" id="ARBA00023163"/>
    </source>
</evidence>
<dbReference type="InterPro" id="IPR013325">
    <property type="entry name" value="RNA_pol_sigma_r2"/>
</dbReference>
<evidence type="ECO:0000256" key="3">
    <source>
        <dbReference type="ARBA" id="ARBA00023082"/>
    </source>
</evidence>
<dbReference type="Pfam" id="PF08281">
    <property type="entry name" value="Sigma70_r4_2"/>
    <property type="match status" value="1"/>
</dbReference>
<dbReference type="GO" id="GO:0003677">
    <property type="term" value="F:DNA binding"/>
    <property type="evidence" value="ECO:0007669"/>
    <property type="project" value="InterPro"/>
</dbReference>
<dbReference type="InterPro" id="IPR036388">
    <property type="entry name" value="WH-like_DNA-bd_sf"/>
</dbReference>
<accession>A0A838ZNW0</accession>
<dbReference type="SUPFAM" id="SSF88946">
    <property type="entry name" value="Sigma2 domain of RNA polymerase sigma factors"/>
    <property type="match status" value="1"/>
</dbReference>
<dbReference type="InterPro" id="IPR039425">
    <property type="entry name" value="RNA_pol_sigma-70-like"/>
</dbReference>
<keyword evidence="2" id="KW-0805">Transcription regulation</keyword>
<evidence type="ECO:0000259" key="6">
    <source>
        <dbReference type="Pfam" id="PF08281"/>
    </source>
</evidence>
<name>A0A838ZNW0_9FLAO</name>
<dbReference type="InterPro" id="IPR007627">
    <property type="entry name" value="RNA_pol_sigma70_r2"/>
</dbReference>
<feature type="domain" description="RNA polymerase sigma-70 region 2" evidence="5">
    <location>
        <begin position="23"/>
        <end position="89"/>
    </location>
</feature>
<dbReference type="CDD" id="cd06171">
    <property type="entry name" value="Sigma70_r4"/>
    <property type="match status" value="1"/>
</dbReference>
<proteinExistence type="inferred from homology"/>
<keyword evidence="4" id="KW-0804">Transcription</keyword>
<organism evidence="7 8">
    <name type="scientific">Moheibacter lacus</name>
    <dbReference type="NCBI Taxonomy" id="2745851"/>
    <lineage>
        <taxon>Bacteria</taxon>
        <taxon>Pseudomonadati</taxon>
        <taxon>Bacteroidota</taxon>
        <taxon>Flavobacteriia</taxon>
        <taxon>Flavobacteriales</taxon>
        <taxon>Weeksellaceae</taxon>
        <taxon>Moheibacter</taxon>
    </lineage>
</organism>
<dbReference type="Proteomes" id="UP000552241">
    <property type="component" value="Unassembled WGS sequence"/>
</dbReference>
<dbReference type="PANTHER" id="PTHR43133:SF46">
    <property type="entry name" value="RNA POLYMERASE SIGMA-70 FACTOR ECF SUBFAMILY"/>
    <property type="match status" value="1"/>
</dbReference>
<dbReference type="GO" id="GO:0006352">
    <property type="term" value="P:DNA-templated transcription initiation"/>
    <property type="evidence" value="ECO:0007669"/>
    <property type="project" value="InterPro"/>
</dbReference>
<keyword evidence="3" id="KW-0731">Sigma factor</keyword>
<evidence type="ECO:0000313" key="7">
    <source>
        <dbReference type="EMBL" id="MBA5628415.1"/>
    </source>
</evidence>
<dbReference type="Pfam" id="PF04542">
    <property type="entry name" value="Sigma70_r2"/>
    <property type="match status" value="1"/>
</dbReference>
<dbReference type="InterPro" id="IPR013249">
    <property type="entry name" value="RNA_pol_sigma70_r4_t2"/>
</dbReference>
<dbReference type="GO" id="GO:0016987">
    <property type="term" value="F:sigma factor activity"/>
    <property type="evidence" value="ECO:0007669"/>
    <property type="project" value="UniProtKB-KW"/>
</dbReference>
<protein>
    <submittedName>
        <fullName evidence="7">Sigma-70 family RNA polymerase sigma factor</fullName>
    </submittedName>
</protein>
<dbReference type="RefSeq" id="WP_182042015.1">
    <property type="nucleotide sequence ID" value="NZ_JACDZE010000001.1"/>
</dbReference>
<dbReference type="InterPro" id="IPR014284">
    <property type="entry name" value="RNA_pol_sigma-70_dom"/>
</dbReference>
<dbReference type="AlphaFoldDB" id="A0A838ZNW0"/>
<dbReference type="InterPro" id="IPR013324">
    <property type="entry name" value="RNA_pol_sigma_r3/r4-like"/>
</dbReference>
<dbReference type="Gene3D" id="1.10.10.10">
    <property type="entry name" value="Winged helix-like DNA-binding domain superfamily/Winged helix DNA-binding domain"/>
    <property type="match status" value="1"/>
</dbReference>
<keyword evidence="8" id="KW-1185">Reference proteome</keyword>
<comment type="similarity">
    <text evidence="1">Belongs to the sigma-70 factor family. ECF subfamily.</text>
</comment>
<evidence type="ECO:0000256" key="2">
    <source>
        <dbReference type="ARBA" id="ARBA00023015"/>
    </source>
</evidence>
<dbReference type="SUPFAM" id="SSF88659">
    <property type="entry name" value="Sigma3 and sigma4 domains of RNA polymerase sigma factors"/>
    <property type="match status" value="1"/>
</dbReference>
<evidence type="ECO:0000313" key="8">
    <source>
        <dbReference type="Proteomes" id="UP000552241"/>
    </source>
</evidence>
<dbReference type="EMBL" id="JACDZE010000001">
    <property type="protein sequence ID" value="MBA5628415.1"/>
    <property type="molecule type" value="Genomic_DNA"/>
</dbReference>
<dbReference type="PANTHER" id="PTHR43133">
    <property type="entry name" value="RNA POLYMERASE ECF-TYPE SIGMA FACTO"/>
    <property type="match status" value="1"/>
</dbReference>
<gene>
    <name evidence="7" type="ORF">HU137_01370</name>
</gene>